<comment type="cofactor">
    <cofactor evidence="1">
        <name>heme</name>
        <dbReference type="ChEBI" id="CHEBI:30413"/>
    </cofactor>
</comment>
<keyword evidence="11" id="KW-0249">Electron transport</keyword>
<dbReference type="KEGG" id="woc:BA177_07730"/>
<evidence type="ECO:0000256" key="10">
    <source>
        <dbReference type="ARBA" id="ARBA00022723"/>
    </source>
</evidence>
<dbReference type="STRING" id="1548547.BA177_07730"/>
<keyword evidence="14 15" id="KW-0472">Membrane</keyword>
<gene>
    <name evidence="16" type="ORF">BA177_07730</name>
</gene>
<dbReference type="AlphaFoldDB" id="A0A193LF01"/>
<evidence type="ECO:0000256" key="7">
    <source>
        <dbReference type="ARBA" id="ARBA00022532"/>
    </source>
</evidence>
<feature type="transmembrane region" description="Helical" evidence="15">
    <location>
        <begin position="29"/>
        <end position="48"/>
    </location>
</feature>
<keyword evidence="13" id="KW-0408">Iron</keyword>
<comment type="pathway">
    <text evidence="4">Carbohydrate metabolism; tricarboxylic acid cycle.</text>
</comment>
<evidence type="ECO:0000256" key="3">
    <source>
        <dbReference type="ARBA" id="ARBA00004141"/>
    </source>
</evidence>
<keyword evidence="6" id="KW-0813">Transport</keyword>
<protein>
    <recommendedName>
        <fullName evidence="5">Succinate dehydrogenase hydrophobic membrane anchor subunit</fullName>
    </recommendedName>
</protein>
<keyword evidence="12 15" id="KW-1133">Transmembrane helix</keyword>
<evidence type="ECO:0000256" key="1">
    <source>
        <dbReference type="ARBA" id="ARBA00001971"/>
    </source>
</evidence>
<dbReference type="EMBL" id="CP016268">
    <property type="protein sequence ID" value="ANO51105.1"/>
    <property type="molecule type" value="Genomic_DNA"/>
</dbReference>
<dbReference type="Proteomes" id="UP000092695">
    <property type="component" value="Chromosome"/>
</dbReference>
<comment type="subcellular location">
    <subcellularLocation>
        <location evidence="3">Membrane</location>
        <topology evidence="3">Multi-pass membrane protein</topology>
    </subcellularLocation>
</comment>
<dbReference type="InterPro" id="IPR000701">
    <property type="entry name" value="SuccDH_FuR_B_TM-su"/>
</dbReference>
<accession>A0A193LF01</accession>
<dbReference type="UniPathway" id="UPA00223"/>
<evidence type="ECO:0000313" key="16">
    <source>
        <dbReference type="EMBL" id="ANO51105.1"/>
    </source>
</evidence>
<dbReference type="GO" id="GO:0046872">
    <property type="term" value="F:metal ion binding"/>
    <property type="evidence" value="ECO:0007669"/>
    <property type="project" value="UniProtKB-KW"/>
</dbReference>
<evidence type="ECO:0000256" key="5">
    <source>
        <dbReference type="ARBA" id="ARBA00019425"/>
    </source>
</evidence>
<dbReference type="OrthoDB" id="9809280at2"/>
<dbReference type="SUPFAM" id="SSF81343">
    <property type="entry name" value="Fumarate reductase respiratory complex transmembrane subunits"/>
    <property type="match status" value="1"/>
</dbReference>
<dbReference type="RefSeq" id="WP_068615050.1">
    <property type="nucleotide sequence ID" value="NZ_CP016268.1"/>
</dbReference>
<feature type="transmembrane region" description="Helical" evidence="15">
    <location>
        <begin position="60"/>
        <end position="79"/>
    </location>
</feature>
<comment type="function">
    <text evidence="2">Membrane-anchoring subunit of succinate dehydrogenase (SDH).</text>
</comment>
<dbReference type="GO" id="GO:0016020">
    <property type="term" value="C:membrane"/>
    <property type="evidence" value="ECO:0007669"/>
    <property type="project" value="UniProtKB-SubCell"/>
</dbReference>
<evidence type="ECO:0000256" key="13">
    <source>
        <dbReference type="ARBA" id="ARBA00023004"/>
    </source>
</evidence>
<sequence>MSSLRSPLGKVLGAGSAKDGTEHFWSQRVSAAGIVLLGLWFVAASLGFDAIDRDGLIEWVAMPMNSILLLLLAVALAWHSNLGVQVVIEDYIHGPFLKVVSLILCKFAHLLAVAAALFAVLKIAFGGAA</sequence>
<evidence type="ECO:0000256" key="6">
    <source>
        <dbReference type="ARBA" id="ARBA00022448"/>
    </source>
</evidence>
<evidence type="ECO:0000256" key="14">
    <source>
        <dbReference type="ARBA" id="ARBA00023136"/>
    </source>
</evidence>
<evidence type="ECO:0000256" key="9">
    <source>
        <dbReference type="ARBA" id="ARBA00022692"/>
    </source>
</evidence>
<dbReference type="NCBIfam" id="TIGR02968">
    <property type="entry name" value="succ_dehyd_anc"/>
    <property type="match status" value="1"/>
</dbReference>
<feature type="transmembrane region" description="Helical" evidence="15">
    <location>
        <begin position="99"/>
        <end position="125"/>
    </location>
</feature>
<dbReference type="InterPro" id="IPR014312">
    <property type="entry name" value="Succ_DH_anchor"/>
</dbReference>
<dbReference type="GO" id="GO:0006099">
    <property type="term" value="P:tricarboxylic acid cycle"/>
    <property type="evidence" value="ECO:0007669"/>
    <property type="project" value="UniProtKB-UniPathway"/>
</dbReference>
<evidence type="ECO:0000256" key="12">
    <source>
        <dbReference type="ARBA" id="ARBA00022989"/>
    </source>
</evidence>
<name>A0A193LF01_9GAMM</name>
<proteinExistence type="predicted"/>
<reference evidence="16 17" key="1">
    <citation type="submission" date="2016-06" db="EMBL/GenBank/DDBJ databases">
        <title>Complete genome sequence of a deep-branching marine Gamma Proteobacterium Woeseia oceani type strain XK5.</title>
        <authorList>
            <person name="Mu D."/>
            <person name="Du Z."/>
        </authorList>
    </citation>
    <scope>NUCLEOTIDE SEQUENCE [LARGE SCALE GENOMIC DNA]</scope>
    <source>
        <strain evidence="16 17">XK5</strain>
    </source>
</reference>
<keyword evidence="8" id="KW-0349">Heme</keyword>
<keyword evidence="7" id="KW-0816">Tricarboxylic acid cycle</keyword>
<evidence type="ECO:0000256" key="11">
    <source>
        <dbReference type="ARBA" id="ARBA00022982"/>
    </source>
</evidence>
<evidence type="ECO:0000256" key="8">
    <source>
        <dbReference type="ARBA" id="ARBA00022617"/>
    </source>
</evidence>
<evidence type="ECO:0000313" key="17">
    <source>
        <dbReference type="Proteomes" id="UP000092695"/>
    </source>
</evidence>
<evidence type="ECO:0000256" key="15">
    <source>
        <dbReference type="SAM" id="Phobius"/>
    </source>
</evidence>
<evidence type="ECO:0000256" key="4">
    <source>
        <dbReference type="ARBA" id="ARBA00005163"/>
    </source>
</evidence>
<dbReference type="GO" id="GO:0020037">
    <property type="term" value="F:heme binding"/>
    <property type="evidence" value="ECO:0007669"/>
    <property type="project" value="InterPro"/>
</dbReference>
<dbReference type="Gene3D" id="1.20.1300.10">
    <property type="entry name" value="Fumarate reductase/succinate dehydrogenase, transmembrane subunit"/>
    <property type="match status" value="1"/>
</dbReference>
<keyword evidence="17" id="KW-1185">Reference proteome</keyword>
<dbReference type="InterPro" id="IPR034804">
    <property type="entry name" value="SQR/QFR_C/D"/>
</dbReference>
<organism evidence="16 17">
    <name type="scientific">Woeseia oceani</name>
    <dbReference type="NCBI Taxonomy" id="1548547"/>
    <lineage>
        <taxon>Bacteria</taxon>
        <taxon>Pseudomonadati</taxon>
        <taxon>Pseudomonadota</taxon>
        <taxon>Gammaproteobacteria</taxon>
        <taxon>Woeseiales</taxon>
        <taxon>Woeseiaceae</taxon>
        <taxon>Woeseia</taxon>
    </lineage>
</organism>
<evidence type="ECO:0000256" key="2">
    <source>
        <dbReference type="ARBA" id="ARBA00004050"/>
    </source>
</evidence>
<keyword evidence="9 15" id="KW-0812">Transmembrane</keyword>
<dbReference type="Pfam" id="PF01127">
    <property type="entry name" value="Sdh_cyt"/>
    <property type="match status" value="1"/>
</dbReference>
<keyword evidence="10" id="KW-0479">Metal-binding</keyword>